<sequence>MYAQTFLLALAASGYRESRIPIEQSVAWHD</sequence>
<dbReference type="STRING" id="322710.Avin_32540"/>
<dbReference type="Proteomes" id="UP000002424">
    <property type="component" value="Chromosome"/>
</dbReference>
<reference evidence="1 2" key="1">
    <citation type="journal article" date="2009" name="J. Bacteriol.">
        <title>Genome sequence of Azotobacter vinelandii, an obligate aerobe specialized to support diverse anaerobic metabolic processes.</title>
        <authorList>
            <person name="Setubal J.C."/>
            <person name="dos Santos P."/>
            <person name="Goldman B.S."/>
            <person name="Ertesvag H."/>
            <person name="Espin G."/>
            <person name="Rubio L.M."/>
            <person name="Valla S."/>
            <person name="Almeida N.F."/>
            <person name="Balasubramanian D."/>
            <person name="Cromes L."/>
            <person name="Curatti L."/>
            <person name="Du Z."/>
            <person name="Godsy E."/>
            <person name="Goodner B."/>
            <person name="Hellner-Burris K."/>
            <person name="Hernandez J.A."/>
            <person name="Houmiel K."/>
            <person name="Imperial J."/>
            <person name="Kennedy C."/>
            <person name="Larson T.J."/>
            <person name="Latreille P."/>
            <person name="Ligon L.S."/>
            <person name="Lu J."/>
            <person name="Maerk M."/>
            <person name="Miller N.M."/>
            <person name="Norton S."/>
            <person name="O'Carroll I.P."/>
            <person name="Paulsen I."/>
            <person name="Raulfs E.C."/>
            <person name="Roemer R."/>
            <person name="Rosser J."/>
            <person name="Segura D."/>
            <person name="Slater S."/>
            <person name="Stricklin S.L."/>
            <person name="Studholme D.J."/>
            <person name="Sun J."/>
            <person name="Viana C.J."/>
            <person name="Wallin E."/>
            <person name="Wang B."/>
            <person name="Wheeler C."/>
            <person name="Zhu H."/>
            <person name="Dean D.R."/>
            <person name="Dixon R."/>
            <person name="Wood D."/>
        </authorList>
    </citation>
    <scope>NUCLEOTIDE SEQUENCE [LARGE SCALE GENOMIC DNA]</scope>
    <source>
        <strain evidence="2">DJ / ATCC BAA-1303</strain>
    </source>
</reference>
<gene>
    <name evidence="1" type="ordered locus">Avin_32540</name>
</gene>
<name>C1DP60_AZOVD</name>
<dbReference type="EnsemblBacteria" id="ACO79413">
    <property type="protein sequence ID" value="ACO79413"/>
    <property type="gene ID" value="Avin_32540"/>
</dbReference>
<keyword evidence="2" id="KW-1185">Reference proteome</keyword>
<accession>C1DP60</accession>
<organism evidence="1 2">
    <name type="scientific">Azotobacter vinelandii (strain DJ / ATCC BAA-1303)</name>
    <dbReference type="NCBI Taxonomy" id="322710"/>
    <lineage>
        <taxon>Bacteria</taxon>
        <taxon>Pseudomonadati</taxon>
        <taxon>Pseudomonadota</taxon>
        <taxon>Gammaproteobacteria</taxon>
        <taxon>Pseudomonadales</taxon>
        <taxon>Pseudomonadaceae</taxon>
        <taxon>Azotobacter</taxon>
    </lineage>
</organism>
<evidence type="ECO:0000313" key="2">
    <source>
        <dbReference type="Proteomes" id="UP000002424"/>
    </source>
</evidence>
<dbReference type="KEGG" id="avn:Avin_32540"/>
<evidence type="ECO:0000313" key="1">
    <source>
        <dbReference type="EMBL" id="ACO79413.1"/>
    </source>
</evidence>
<proteinExistence type="predicted"/>
<dbReference type="EMBL" id="CP001157">
    <property type="protein sequence ID" value="ACO79413.1"/>
    <property type="molecule type" value="Genomic_DNA"/>
</dbReference>
<protein>
    <submittedName>
        <fullName evidence="1">Uncharacterized protein</fullName>
    </submittedName>
</protein>
<dbReference type="HOGENOM" id="CLU_3401900_0_0_6"/>
<dbReference type="AlphaFoldDB" id="C1DP60"/>